<gene>
    <name evidence="2" type="ORF">J421_4199</name>
</gene>
<dbReference type="Proteomes" id="UP000019151">
    <property type="component" value="Chromosome"/>
</dbReference>
<organism evidence="2 3">
    <name type="scientific">Gemmatirosa kalamazoonensis</name>
    <dbReference type="NCBI Taxonomy" id="861299"/>
    <lineage>
        <taxon>Bacteria</taxon>
        <taxon>Pseudomonadati</taxon>
        <taxon>Gemmatimonadota</taxon>
        <taxon>Gemmatimonadia</taxon>
        <taxon>Gemmatimonadales</taxon>
        <taxon>Gemmatimonadaceae</taxon>
        <taxon>Gemmatirosa</taxon>
    </lineage>
</organism>
<evidence type="ECO:0000313" key="2">
    <source>
        <dbReference type="EMBL" id="AHG91736.1"/>
    </source>
</evidence>
<name>W0RLW7_9BACT</name>
<reference evidence="2 3" key="1">
    <citation type="journal article" date="2014" name="Genome Announc.">
        <title>Genome Sequence and Methylome of Soil Bacterium Gemmatirosa kalamazoonensis KBS708T, a Member of the Rarely Cultivated Gemmatimonadetes Phylum.</title>
        <authorList>
            <person name="Debruyn J.M."/>
            <person name="Radosevich M."/>
            <person name="Wommack K.E."/>
            <person name="Polson S.W."/>
            <person name="Hauser L.J."/>
            <person name="Fawaz M.N."/>
            <person name="Korlach J."/>
            <person name="Tsai Y.C."/>
        </authorList>
    </citation>
    <scope>NUCLEOTIDE SEQUENCE [LARGE SCALE GENOMIC DNA]</scope>
    <source>
        <strain evidence="2 3">KBS708</strain>
    </source>
</reference>
<dbReference type="HOGENOM" id="CLU_2105448_0_0_0"/>
<dbReference type="InParanoid" id="W0RLW7"/>
<dbReference type="STRING" id="861299.J421_4199"/>
<proteinExistence type="predicted"/>
<evidence type="ECO:0000313" key="3">
    <source>
        <dbReference type="Proteomes" id="UP000019151"/>
    </source>
</evidence>
<accession>W0RLW7</accession>
<dbReference type="AlphaFoldDB" id="W0RLW7"/>
<feature type="region of interest" description="Disordered" evidence="1">
    <location>
        <begin position="83"/>
        <end position="115"/>
    </location>
</feature>
<sequence length="115" mass="13315">MSEPDQTYDEGRSRNLEALLVALAERIQQLHARGLLLRHAHELMKLIGDVRSELFHYEVRATYDTPEVADSRRIVREAIETRDSTWERTEWTPDAEDGEEGGGPPDGEDDRRRRT</sequence>
<dbReference type="RefSeq" id="WP_025413174.1">
    <property type="nucleotide sequence ID" value="NZ_CP007128.1"/>
</dbReference>
<dbReference type="KEGG" id="gba:J421_4199"/>
<protein>
    <submittedName>
        <fullName evidence="2">Uncharacterized protein</fullName>
    </submittedName>
</protein>
<keyword evidence="3" id="KW-1185">Reference proteome</keyword>
<dbReference type="EMBL" id="CP007128">
    <property type="protein sequence ID" value="AHG91736.1"/>
    <property type="molecule type" value="Genomic_DNA"/>
</dbReference>
<evidence type="ECO:0000256" key="1">
    <source>
        <dbReference type="SAM" id="MobiDB-lite"/>
    </source>
</evidence>